<reference evidence="2" key="1">
    <citation type="submission" date="2019-06" db="EMBL/GenBank/DDBJ databases">
        <authorList>
            <person name="Zheng W."/>
        </authorList>
    </citation>
    <scope>NUCLEOTIDE SEQUENCE</scope>
    <source>
        <strain evidence="2">QDHG01</strain>
    </source>
</reference>
<accession>A0A8J8NLN7</accession>
<sequence>MSAITEQVDLCPVCNVLIVEVTCLASCCSNKGFQRKFCQPCFNKHLERPRPLNRRDRYLQLAGGAAMRINDFLLNQGIFSGFKWKHEEASYQSQSAASAQQSQSVIASFVQESSIGTVKGNSRTLQLQSSLAPEQSHYVREELVKPLDQSSSYSSLQEEVKIGEKNEYTPVLEGMSSFKERSSANSKKSISQKNRDNDSLISLMSGENGIQKKVTKKRDTIQQKDANILEQKKLSKMQRRA</sequence>
<dbReference type="Proteomes" id="UP000785679">
    <property type="component" value="Unassembled WGS sequence"/>
</dbReference>
<evidence type="ECO:0000256" key="1">
    <source>
        <dbReference type="SAM" id="MobiDB-lite"/>
    </source>
</evidence>
<name>A0A8J8NLN7_HALGN</name>
<feature type="compositionally biased region" description="Polar residues" evidence="1">
    <location>
        <begin position="183"/>
        <end position="192"/>
    </location>
</feature>
<keyword evidence="3" id="KW-1185">Reference proteome</keyword>
<gene>
    <name evidence="2" type="ORF">FGO68_gene6758</name>
</gene>
<evidence type="ECO:0000313" key="2">
    <source>
        <dbReference type="EMBL" id="TNV77144.1"/>
    </source>
</evidence>
<comment type="caution">
    <text evidence="2">The sequence shown here is derived from an EMBL/GenBank/DDBJ whole genome shotgun (WGS) entry which is preliminary data.</text>
</comment>
<dbReference type="EMBL" id="RRYP01012393">
    <property type="protein sequence ID" value="TNV77144.1"/>
    <property type="molecule type" value="Genomic_DNA"/>
</dbReference>
<organism evidence="2 3">
    <name type="scientific">Halteria grandinella</name>
    <dbReference type="NCBI Taxonomy" id="5974"/>
    <lineage>
        <taxon>Eukaryota</taxon>
        <taxon>Sar</taxon>
        <taxon>Alveolata</taxon>
        <taxon>Ciliophora</taxon>
        <taxon>Intramacronucleata</taxon>
        <taxon>Spirotrichea</taxon>
        <taxon>Stichotrichia</taxon>
        <taxon>Sporadotrichida</taxon>
        <taxon>Halteriidae</taxon>
        <taxon>Halteria</taxon>
    </lineage>
</organism>
<evidence type="ECO:0000313" key="3">
    <source>
        <dbReference type="Proteomes" id="UP000785679"/>
    </source>
</evidence>
<protein>
    <submittedName>
        <fullName evidence="2">Uncharacterized protein</fullName>
    </submittedName>
</protein>
<dbReference type="AlphaFoldDB" id="A0A8J8NLN7"/>
<proteinExistence type="predicted"/>
<feature type="region of interest" description="Disordered" evidence="1">
    <location>
        <begin position="174"/>
        <end position="241"/>
    </location>
</feature>